<feature type="region of interest" description="Disordered" evidence="1">
    <location>
        <begin position="100"/>
        <end position="143"/>
    </location>
</feature>
<feature type="transmembrane region" description="Helical" evidence="2">
    <location>
        <begin position="71"/>
        <end position="92"/>
    </location>
</feature>
<keyword evidence="2" id="KW-0472">Membrane</keyword>
<reference evidence="4" key="1">
    <citation type="journal article" date="2010" name="PLoS Negl. Trop. Dis.">
        <title>The genome sequence of Trypanosoma brucei gambiense, causative agent of chronic human african trypanosomiasis.</title>
        <authorList>
            <person name="Jackson A.P."/>
            <person name="Sanders M."/>
            <person name="Berry A."/>
            <person name="McQuillan J."/>
            <person name="Aslett M.A."/>
            <person name="Quail M.A."/>
            <person name="Chukualim B."/>
            <person name="Capewell P."/>
            <person name="MacLeod A."/>
            <person name="Melville S.E."/>
            <person name="Gibson W."/>
            <person name="Barry J.D."/>
            <person name="Berriman M."/>
            <person name="Hertz-Fowler C."/>
        </authorList>
    </citation>
    <scope>NUCLEOTIDE SEQUENCE [LARGE SCALE GENOMIC DNA]</scope>
    <source>
        <strain evidence="4">MHOM/CI/86/DAL972</strain>
    </source>
</reference>
<dbReference type="KEGG" id="tbg:TbgDal_XI6710"/>
<dbReference type="Proteomes" id="UP000002316">
    <property type="component" value="Chromosome 11"/>
</dbReference>
<evidence type="ECO:0000313" key="3">
    <source>
        <dbReference type="EMBL" id="CBH17553.1"/>
    </source>
</evidence>
<dbReference type="EMBL" id="FN554974">
    <property type="protein sequence ID" value="CBH17553.1"/>
    <property type="molecule type" value="Genomic_DNA"/>
</dbReference>
<keyword evidence="2" id="KW-0812">Transmembrane</keyword>
<evidence type="ECO:0000256" key="2">
    <source>
        <dbReference type="SAM" id="Phobius"/>
    </source>
</evidence>
<organism evidence="3 4">
    <name type="scientific">Trypanosoma brucei gambiense (strain MHOM/CI/86/DAL972)</name>
    <dbReference type="NCBI Taxonomy" id="679716"/>
    <lineage>
        <taxon>Eukaryota</taxon>
        <taxon>Discoba</taxon>
        <taxon>Euglenozoa</taxon>
        <taxon>Kinetoplastea</taxon>
        <taxon>Metakinetoplastina</taxon>
        <taxon>Trypanosomatida</taxon>
        <taxon>Trypanosomatidae</taxon>
        <taxon>Trypanosoma</taxon>
    </lineage>
</organism>
<evidence type="ECO:0000313" key="4">
    <source>
        <dbReference type="Proteomes" id="UP000002316"/>
    </source>
</evidence>
<gene>
    <name evidence="3" type="ORF">TbgDal_XI6710</name>
</gene>
<protein>
    <submittedName>
        <fullName evidence="3">Uncharacterized protein</fullName>
    </submittedName>
</protein>
<dbReference type="RefSeq" id="XP_011779817.1">
    <property type="nucleotide sequence ID" value="XM_011781515.1"/>
</dbReference>
<proteinExistence type="predicted"/>
<dbReference type="OrthoDB" id="251615at2759"/>
<name>D0A7A2_TRYB9</name>
<accession>D0A7A2</accession>
<dbReference type="VEuPathDB" id="TriTrypDB:Tbg972.11.6710"/>
<dbReference type="GeneID" id="23867687"/>
<keyword evidence="2" id="KW-1133">Transmembrane helix</keyword>
<feature type="compositionally biased region" description="Basic and acidic residues" evidence="1">
    <location>
        <begin position="134"/>
        <end position="143"/>
    </location>
</feature>
<evidence type="ECO:0000256" key="1">
    <source>
        <dbReference type="SAM" id="MobiDB-lite"/>
    </source>
</evidence>
<feature type="transmembrane region" description="Helical" evidence="2">
    <location>
        <begin position="30"/>
        <end position="51"/>
    </location>
</feature>
<feature type="compositionally biased region" description="Low complexity" evidence="1">
    <location>
        <begin position="118"/>
        <end position="132"/>
    </location>
</feature>
<dbReference type="AlphaFoldDB" id="D0A7A2"/>
<sequence>MLRCSYFNSLSFSLFFYCDRILLAQFFSQAILKFVMFSKSVALVFAIAFVMEVVRAAAPDPAPGGTTEKEFPLVWVCLGITVVGIGIALYVAHRRPDELHIPGASDEETEEMTRADGPENNENPGANETAAADDGAKKEQATV</sequence>